<evidence type="ECO:0000256" key="6">
    <source>
        <dbReference type="ARBA" id="ARBA00023295"/>
    </source>
</evidence>
<evidence type="ECO:0000313" key="11">
    <source>
        <dbReference type="Proteomes" id="UP000019365"/>
    </source>
</evidence>
<evidence type="ECO:0000256" key="1">
    <source>
        <dbReference type="ARBA" id="ARBA00000966"/>
    </source>
</evidence>
<dbReference type="PANTHER" id="PTHR35923">
    <property type="entry name" value="MAJOR EXTRACELLULAR ENDOGLUCANASE"/>
    <property type="match status" value="1"/>
</dbReference>
<evidence type="ECO:0000256" key="3">
    <source>
        <dbReference type="ARBA" id="ARBA00022801"/>
    </source>
</evidence>
<dbReference type="EC" id="3.2.1.4" evidence="2"/>
<reference evidence="10 11" key="1">
    <citation type="journal article" date="2014" name="PLoS ONE">
        <title>Rumen cellulosomics: divergent fiber-degrading strategies revealed by comparative genome-wide analysis of six ruminococcal strains.</title>
        <authorList>
            <person name="Dassa B."/>
            <person name="Borovok I."/>
            <person name="Ruimy-Israeli V."/>
            <person name="Lamed R."/>
            <person name="Flint H.J."/>
            <person name="Duncan S.H."/>
            <person name="Henrissat B."/>
            <person name="Coutinho P."/>
            <person name="Morrison M."/>
            <person name="Mosoni P."/>
            <person name="Yeoman C.J."/>
            <person name="White B.A."/>
            <person name="Bayer E.A."/>
        </authorList>
    </citation>
    <scope>NUCLEOTIDE SEQUENCE [LARGE SCALE GENOMIC DNA]</scope>
    <source>
        <strain evidence="10 11">007c</strain>
    </source>
</reference>
<dbReference type="GO" id="GO:0008810">
    <property type="term" value="F:cellulase activity"/>
    <property type="evidence" value="ECO:0007669"/>
    <property type="project" value="UniProtKB-EC"/>
</dbReference>
<comment type="catalytic activity">
    <reaction evidence="1">
        <text>Endohydrolysis of (1-&gt;4)-beta-D-glucosidic linkages in cellulose, lichenin and cereal beta-D-glucans.</text>
        <dbReference type="EC" id="3.2.1.4"/>
    </reaction>
</comment>
<keyword evidence="11" id="KW-1185">Reference proteome</keyword>
<dbReference type="Proteomes" id="UP000019365">
    <property type="component" value="Unassembled WGS sequence"/>
</dbReference>
<name>W7UUK9_RUMFL</name>
<dbReference type="PROSITE" id="PS51766">
    <property type="entry name" value="DOCKERIN"/>
    <property type="match status" value="1"/>
</dbReference>
<keyword evidence="8" id="KW-0732">Signal</keyword>
<protein>
    <recommendedName>
        <fullName evidence="2">cellulase</fullName>
        <ecNumber evidence="2">3.2.1.4</ecNumber>
    </recommendedName>
</protein>
<dbReference type="CDD" id="cd14256">
    <property type="entry name" value="Dockerin_I"/>
    <property type="match status" value="1"/>
</dbReference>
<dbReference type="PANTHER" id="PTHR35923:SF2">
    <property type="entry name" value="ENDOGLUCANASE"/>
    <property type="match status" value="1"/>
</dbReference>
<dbReference type="Gene3D" id="1.10.1330.10">
    <property type="entry name" value="Dockerin domain"/>
    <property type="match status" value="1"/>
</dbReference>
<dbReference type="InterPro" id="IPR001547">
    <property type="entry name" value="Glyco_hydro_5"/>
</dbReference>
<evidence type="ECO:0000256" key="8">
    <source>
        <dbReference type="SAM" id="SignalP"/>
    </source>
</evidence>
<comment type="caution">
    <text evidence="10">The sequence shown here is derived from an EMBL/GenBank/DDBJ whole genome shotgun (WGS) entry which is preliminary data.</text>
</comment>
<feature type="chain" id="PRO_5038682109" description="cellulase" evidence="8">
    <location>
        <begin position="26"/>
        <end position="719"/>
    </location>
</feature>
<dbReference type="SUPFAM" id="SSF63446">
    <property type="entry name" value="Type I dockerin domain"/>
    <property type="match status" value="1"/>
</dbReference>
<dbReference type="RefSeq" id="WP_037301024.1">
    <property type="nucleotide sequence ID" value="NZ_ATAX01000035.1"/>
</dbReference>
<keyword evidence="3" id="KW-0378">Hydrolase</keyword>
<dbReference type="OrthoDB" id="9800475at2"/>
<dbReference type="PATRIC" id="fig|1341157.4.peg.2901"/>
<evidence type="ECO:0000259" key="9">
    <source>
        <dbReference type="PROSITE" id="PS51766"/>
    </source>
</evidence>
<dbReference type="PROSITE" id="PS00659">
    <property type="entry name" value="GLYCOSYL_HYDROL_F5"/>
    <property type="match status" value="1"/>
</dbReference>
<accession>W7UUK9</accession>
<organism evidence="10 11">
    <name type="scientific">Ruminococcus flavefaciens 007c</name>
    <dbReference type="NCBI Taxonomy" id="1341157"/>
    <lineage>
        <taxon>Bacteria</taxon>
        <taxon>Bacillati</taxon>
        <taxon>Bacillota</taxon>
        <taxon>Clostridia</taxon>
        <taxon>Eubacteriales</taxon>
        <taxon>Oscillospiraceae</taxon>
        <taxon>Ruminococcus</taxon>
    </lineage>
</organism>
<keyword evidence="7" id="KW-0624">Polysaccharide degradation</keyword>
<feature type="domain" description="Dockerin" evidence="9">
    <location>
        <begin position="637"/>
        <end position="716"/>
    </location>
</feature>
<dbReference type="eggNOG" id="COG2730">
    <property type="taxonomic scope" value="Bacteria"/>
</dbReference>
<dbReference type="InterPro" id="IPR018087">
    <property type="entry name" value="Glyco_hydro_5_CS"/>
</dbReference>
<evidence type="ECO:0000256" key="4">
    <source>
        <dbReference type="ARBA" id="ARBA00023001"/>
    </source>
</evidence>
<dbReference type="InterPro" id="IPR017853">
    <property type="entry name" value="GH"/>
</dbReference>
<keyword evidence="5" id="KW-0119">Carbohydrate metabolism</keyword>
<sequence length="719" mass="79805">MANKILKRVAAVVSAAAVLLVPTSAGLPEKTASAAPDEYHDDWLHVNDKAQIVDMNGNEVWLTGVNWFGYNVGSQVFDGVWSQNMHHCLDLIADHGFNLLRVPMSTEILLQWKNKKPDGLVKVNQYENPELTVEGVEGGTIKYSFDIWNQAVEWCRENGLKIMIDIHCATTASNGHQVATWYDSKYSTEDWIEALEWVTDYYKDDDTIIAIDLKNEPHGKHDEGAMAKWDGSKDINNWKYAAERGAKAVLDINPNLLIMVEGIEVYPKFEEGQDWDSPGIDYTTMYSPYYGAWWGANLRGVRDYPIDLGKYQSQLVYSPHDYGPEVWKQDWFYLEDPSKTFSRETLLDDYWRDTWAFIGEEKIAPLLIGEWGGWVDDEHDKTGENRHWLKEIRDYMIDNHIHHTFWCFNENSSDTGGLVYDNFGKWDDVKYEFVKPALWQDKNGKFISLDHKIPMGRAGNGISLSEYYGGAPSPGTVTTTTSSATTTTTTTTSVTTTSTTNTTTTTVSEEIITTSVTTTGPGPTIHPGYDFKGVDSYPTKTVYEQGDELDLSGLLFGGTPQQGAGSGGGRYTDADVNDGIVSVIDSSGKSYSKDKFKTLPSGEYTVRIKGGVGDYYKFTYCYGVDISYKVTINGGSGDVVWGDANCDGKVDLADAVLIMQALANPNKYGIGGTAEKPLTEKGKAQADVDTSVKGITPDDAVKIQEFLLKKVASLDSNAK</sequence>
<evidence type="ECO:0000256" key="5">
    <source>
        <dbReference type="ARBA" id="ARBA00023277"/>
    </source>
</evidence>
<proteinExistence type="predicted"/>
<dbReference type="InterPro" id="IPR016134">
    <property type="entry name" value="Dockerin_dom"/>
</dbReference>
<feature type="signal peptide" evidence="8">
    <location>
        <begin position="1"/>
        <end position="25"/>
    </location>
</feature>
<dbReference type="GO" id="GO:0030245">
    <property type="term" value="P:cellulose catabolic process"/>
    <property type="evidence" value="ECO:0007669"/>
    <property type="project" value="UniProtKB-KW"/>
</dbReference>
<keyword evidence="4" id="KW-0136">Cellulose degradation</keyword>
<dbReference type="Pfam" id="PF00150">
    <property type="entry name" value="Cellulase"/>
    <property type="match status" value="1"/>
</dbReference>
<dbReference type="eggNOG" id="COG4124">
    <property type="taxonomic scope" value="Bacteria"/>
</dbReference>
<evidence type="ECO:0000256" key="2">
    <source>
        <dbReference type="ARBA" id="ARBA00012601"/>
    </source>
</evidence>
<dbReference type="EMBL" id="ATAX01000035">
    <property type="protein sequence ID" value="EWM52525.1"/>
    <property type="molecule type" value="Genomic_DNA"/>
</dbReference>
<gene>
    <name evidence="10" type="ORF">RF007C_08285</name>
</gene>
<evidence type="ECO:0000256" key="7">
    <source>
        <dbReference type="ARBA" id="ARBA00023326"/>
    </source>
</evidence>
<dbReference type="SUPFAM" id="SSF51445">
    <property type="entry name" value="(Trans)glycosidases"/>
    <property type="match status" value="1"/>
</dbReference>
<dbReference type="Gene3D" id="3.20.20.80">
    <property type="entry name" value="Glycosidases"/>
    <property type="match status" value="1"/>
</dbReference>
<dbReference type="InterPro" id="IPR036439">
    <property type="entry name" value="Dockerin_dom_sf"/>
</dbReference>
<evidence type="ECO:0000313" key="10">
    <source>
        <dbReference type="EMBL" id="EWM52525.1"/>
    </source>
</evidence>
<keyword evidence="6" id="KW-0326">Glycosidase</keyword>
<dbReference type="AlphaFoldDB" id="W7UUK9"/>